<keyword evidence="1" id="KW-1133">Transmembrane helix</keyword>
<name>A0ABS4EEN7_9FIRM</name>
<gene>
    <name evidence="2" type="ORF">J2Z43_002846</name>
</gene>
<sequence>MKATVYLGVVFAAGILALGCGLFVFDFYINSLGVFIYNFFAMAFLRADAAWLGN</sequence>
<protein>
    <submittedName>
        <fullName evidence="2">Choline-glycine betaine transporter</fullName>
    </submittedName>
</protein>
<feature type="transmembrane region" description="Helical" evidence="1">
    <location>
        <begin position="6"/>
        <end position="25"/>
    </location>
</feature>
<proteinExistence type="predicted"/>
<evidence type="ECO:0000313" key="2">
    <source>
        <dbReference type="EMBL" id="MBP1856394.1"/>
    </source>
</evidence>
<accession>A0ABS4EEN7</accession>
<dbReference type="Proteomes" id="UP000767291">
    <property type="component" value="Unassembled WGS sequence"/>
</dbReference>
<dbReference type="EMBL" id="JAGGJX010000008">
    <property type="protein sequence ID" value="MBP1856394.1"/>
    <property type="molecule type" value="Genomic_DNA"/>
</dbReference>
<reference evidence="2 3" key="1">
    <citation type="submission" date="2021-03" db="EMBL/GenBank/DDBJ databases">
        <title>Genomic Encyclopedia of Type Strains, Phase IV (KMG-IV): sequencing the most valuable type-strain genomes for metagenomic binning, comparative biology and taxonomic classification.</title>
        <authorList>
            <person name="Goeker M."/>
        </authorList>
    </citation>
    <scope>NUCLEOTIDE SEQUENCE [LARGE SCALE GENOMIC DNA]</scope>
    <source>
        <strain evidence="2 3">DSM 1289</strain>
    </source>
</reference>
<evidence type="ECO:0000256" key="1">
    <source>
        <dbReference type="SAM" id="Phobius"/>
    </source>
</evidence>
<dbReference type="PROSITE" id="PS51257">
    <property type="entry name" value="PROKAR_LIPOPROTEIN"/>
    <property type="match status" value="1"/>
</dbReference>
<keyword evidence="1" id="KW-0472">Membrane</keyword>
<evidence type="ECO:0000313" key="3">
    <source>
        <dbReference type="Proteomes" id="UP000767291"/>
    </source>
</evidence>
<keyword evidence="1" id="KW-0812">Transmembrane</keyword>
<dbReference type="RefSeq" id="WP_209457706.1">
    <property type="nucleotide sequence ID" value="NZ_BAAACS010000005.1"/>
</dbReference>
<comment type="caution">
    <text evidence="2">The sequence shown here is derived from an EMBL/GenBank/DDBJ whole genome shotgun (WGS) entry which is preliminary data.</text>
</comment>
<keyword evidence="3" id="KW-1185">Reference proteome</keyword>
<organism evidence="2 3">
    <name type="scientific">Metaclostridioides mangenotii</name>
    <dbReference type="NCBI Taxonomy" id="1540"/>
    <lineage>
        <taxon>Bacteria</taxon>
        <taxon>Bacillati</taxon>
        <taxon>Bacillota</taxon>
        <taxon>Clostridia</taxon>
        <taxon>Peptostreptococcales</taxon>
        <taxon>Peptostreptococcaceae</taxon>
        <taxon>Metaclostridioides</taxon>
    </lineage>
</organism>